<evidence type="ECO:0000256" key="1">
    <source>
        <dbReference type="ARBA" id="ARBA00004127"/>
    </source>
</evidence>
<comment type="similarity">
    <text evidence="2">Belongs to the major facilitator superfamily.</text>
</comment>
<dbReference type="GeneID" id="87805974"/>
<evidence type="ECO:0000259" key="9">
    <source>
        <dbReference type="PROSITE" id="PS50850"/>
    </source>
</evidence>
<dbReference type="InterPro" id="IPR036259">
    <property type="entry name" value="MFS_trans_sf"/>
</dbReference>
<evidence type="ECO:0000256" key="3">
    <source>
        <dbReference type="ARBA" id="ARBA00022448"/>
    </source>
</evidence>
<sequence>MAEKTESPAAAAHQPNALERLTSLVTGEATPPVAGEYHTHYVLARLREDKPAPGRFHMWGMLFTLFLVMFLAGWNDGTQGPLLPSLQEYYHINYLVISIIWVFNMLGFLLAGITNVFLTDRLGFGIVAPLGSMCQVLGYIFMCWGPPYPLFCFAFVCNGYGLGLQDAQVNNLVSRLPNASNLLFLMHAVYGLGATASPLVATQFVKHFRSKVYYYYFVSLGLGLATALMLLGVFQLRTEDQVAGRRVEDQPVPAVETKSEDGGEAGPAEPASPTTKTGPTSSGSKMKQIMKIGATHYMALFILLYVGVEVGIGGWATSFLIAERGGGDSSGYVSAGYFGGLTLGRVVLIPVTNLIGKRLSTHVYTVICIALMVVVWTVKSLIGNAVAYAFVGLFLGPMYPIVMIVILDVMPFELQAGTIGWIASLGQVGSAFMPFVTGAISQHYGVWIMQPLMIAIMAVWMICWALVPRKRVESKP</sequence>
<evidence type="ECO:0000256" key="2">
    <source>
        <dbReference type="ARBA" id="ARBA00008335"/>
    </source>
</evidence>
<accession>A0AAF0Y924</accession>
<organism evidence="10 11">
    <name type="scientific">Vanrija pseudolonga</name>
    <dbReference type="NCBI Taxonomy" id="143232"/>
    <lineage>
        <taxon>Eukaryota</taxon>
        <taxon>Fungi</taxon>
        <taxon>Dikarya</taxon>
        <taxon>Basidiomycota</taxon>
        <taxon>Agaricomycotina</taxon>
        <taxon>Tremellomycetes</taxon>
        <taxon>Trichosporonales</taxon>
        <taxon>Trichosporonaceae</taxon>
        <taxon>Vanrija</taxon>
    </lineage>
</organism>
<dbReference type="Proteomes" id="UP000827549">
    <property type="component" value="Chromosome 2"/>
</dbReference>
<feature type="transmembrane region" description="Helical" evidence="8">
    <location>
        <begin position="94"/>
        <end position="117"/>
    </location>
</feature>
<gene>
    <name evidence="10" type="primary">BSC6_0</name>
    <name evidence="10" type="ORF">LOC62_02G002727</name>
</gene>
<dbReference type="PANTHER" id="PTHR23514">
    <property type="entry name" value="BYPASS OF STOP CODON PROTEIN 6"/>
    <property type="match status" value="1"/>
</dbReference>
<feature type="region of interest" description="Disordered" evidence="7">
    <location>
        <begin position="245"/>
        <end position="284"/>
    </location>
</feature>
<feature type="transmembrane region" description="Helical" evidence="8">
    <location>
        <begin position="294"/>
        <end position="316"/>
    </location>
</feature>
<name>A0AAF0Y924_9TREE</name>
<dbReference type="InterPro" id="IPR051788">
    <property type="entry name" value="MFS_Transporter"/>
</dbReference>
<dbReference type="EMBL" id="CP086715">
    <property type="protein sequence ID" value="WOO79193.1"/>
    <property type="molecule type" value="Genomic_DNA"/>
</dbReference>
<dbReference type="Gene3D" id="1.20.1250.20">
    <property type="entry name" value="MFS general substrate transporter like domains"/>
    <property type="match status" value="2"/>
</dbReference>
<comment type="subcellular location">
    <subcellularLocation>
        <location evidence="1">Endomembrane system</location>
        <topology evidence="1">Multi-pass membrane protein</topology>
    </subcellularLocation>
</comment>
<dbReference type="GO" id="GO:0016020">
    <property type="term" value="C:membrane"/>
    <property type="evidence" value="ECO:0007669"/>
    <property type="project" value="TreeGrafter"/>
</dbReference>
<dbReference type="PANTHER" id="PTHR23514:SF3">
    <property type="entry name" value="BYPASS OF STOP CODON PROTEIN 6"/>
    <property type="match status" value="1"/>
</dbReference>
<evidence type="ECO:0000313" key="11">
    <source>
        <dbReference type="Proteomes" id="UP000827549"/>
    </source>
</evidence>
<feature type="transmembrane region" description="Helical" evidence="8">
    <location>
        <begin position="446"/>
        <end position="467"/>
    </location>
</feature>
<evidence type="ECO:0000256" key="4">
    <source>
        <dbReference type="ARBA" id="ARBA00022692"/>
    </source>
</evidence>
<evidence type="ECO:0000256" key="7">
    <source>
        <dbReference type="SAM" id="MobiDB-lite"/>
    </source>
</evidence>
<dbReference type="PROSITE" id="PS50850">
    <property type="entry name" value="MFS"/>
    <property type="match status" value="1"/>
</dbReference>
<dbReference type="SUPFAM" id="SSF103473">
    <property type="entry name" value="MFS general substrate transporter"/>
    <property type="match status" value="1"/>
</dbReference>
<feature type="compositionally biased region" description="Low complexity" evidence="7">
    <location>
        <begin position="272"/>
        <end position="284"/>
    </location>
</feature>
<dbReference type="GO" id="GO:0022857">
    <property type="term" value="F:transmembrane transporter activity"/>
    <property type="evidence" value="ECO:0007669"/>
    <property type="project" value="InterPro"/>
</dbReference>
<evidence type="ECO:0000313" key="10">
    <source>
        <dbReference type="EMBL" id="WOO79193.1"/>
    </source>
</evidence>
<feature type="transmembrane region" description="Helical" evidence="8">
    <location>
        <begin position="388"/>
        <end position="407"/>
    </location>
</feature>
<dbReference type="GO" id="GO:0012505">
    <property type="term" value="C:endomembrane system"/>
    <property type="evidence" value="ECO:0007669"/>
    <property type="project" value="UniProtKB-SubCell"/>
</dbReference>
<feature type="domain" description="Major facilitator superfamily (MFS) profile" evidence="9">
    <location>
        <begin position="295"/>
        <end position="476"/>
    </location>
</feature>
<protein>
    <submittedName>
        <fullName evidence="10">Bypass of stop codon protein 6</fullName>
    </submittedName>
</protein>
<reference evidence="10" key="1">
    <citation type="submission" date="2023-10" db="EMBL/GenBank/DDBJ databases">
        <authorList>
            <person name="Noh H."/>
        </authorList>
    </citation>
    <scope>NUCLEOTIDE SEQUENCE</scope>
    <source>
        <strain evidence="10">DUCC4014</strain>
    </source>
</reference>
<evidence type="ECO:0000256" key="6">
    <source>
        <dbReference type="ARBA" id="ARBA00023136"/>
    </source>
</evidence>
<keyword evidence="5 8" id="KW-1133">Transmembrane helix</keyword>
<feature type="transmembrane region" description="Helical" evidence="8">
    <location>
        <begin position="56"/>
        <end position="74"/>
    </location>
</feature>
<dbReference type="InterPro" id="IPR020846">
    <property type="entry name" value="MFS_dom"/>
</dbReference>
<feature type="transmembrane region" description="Helical" evidence="8">
    <location>
        <begin position="336"/>
        <end position="356"/>
    </location>
</feature>
<feature type="transmembrane region" description="Helical" evidence="8">
    <location>
        <begin position="363"/>
        <end position="382"/>
    </location>
</feature>
<feature type="transmembrane region" description="Helical" evidence="8">
    <location>
        <begin position="179"/>
        <end position="201"/>
    </location>
</feature>
<feature type="transmembrane region" description="Helical" evidence="8">
    <location>
        <begin position="419"/>
        <end position="440"/>
    </location>
</feature>
<evidence type="ECO:0000256" key="5">
    <source>
        <dbReference type="ARBA" id="ARBA00022989"/>
    </source>
</evidence>
<keyword evidence="3" id="KW-0813">Transport</keyword>
<dbReference type="AlphaFoldDB" id="A0AAF0Y924"/>
<dbReference type="InterPro" id="IPR011701">
    <property type="entry name" value="MFS"/>
</dbReference>
<keyword evidence="6 8" id="KW-0472">Membrane</keyword>
<evidence type="ECO:0000256" key="8">
    <source>
        <dbReference type="SAM" id="Phobius"/>
    </source>
</evidence>
<keyword evidence="11" id="KW-1185">Reference proteome</keyword>
<feature type="transmembrane region" description="Helical" evidence="8">
    <location>
        <begin position="213"/>
        <end position="236"/>
    </location>
</feature>
<proteinExistence type="inferred from homology"/>
<feature type="transmembrane region" description="Helical" evidence="8">
    <location>
        <begin position="124"/>
        <end position="142"/>
    </location>
</feature>
<dbReference type="RefSeq" id="XP_062625225.1">
    <property type="nucleotide sequence ID" value="XM_062769241.1"/>
</dbReference>
<dbReference type="FunFam" id="1.20.1250.20:FF:000286">
    <property type="entry name" value="MFS efflux transporter"/>
    <property type="match status" value="1"/>
</dbReference>
<keyword evidence="4 8" id="KW-0812">Transmembrane</keyword>
<dbReference type="Pfam" id="PF07690">
    <property type="entry name" value="MFS_1"/>
    <property type="match status" value="1"/>
</dbReference>